<dbReference type="PANTHER" id="PTHR31973">
    <property type="entry name" value="POLYPROTEIN, PUTATIVE-RELATED"/>
    <property type="match status" value="1"/>
</dbReference>
<sequence length="540" mass="60363">MKMIHEDLHPKKPVSHVDLDSDGETNVLLDDVAHVVEQFKHKNKGNVNIPRMTTDDPMAKQTEVKDPNDEQVESKFQAKQDVSYLFFNPDTPWNECKPVLGMRNPKIVDDDECDPSKHDSKKGDGRQARNETLSKAVKEKWNKKKDNKKKGYLNKNWSWFLSLIRDDLNLGDERGMSIMSDGNKGLLQAVVDWLPNVEHKQCAMHIYANIKKRWNGLQFKRLFWGAAATSIESIFLQKIEEIKMLNEKAHEWLVERNPISWCRAYFEMDRCSKSFKNGGPIKQHATSHFYTIYFKHYATTSYTIFLNTMPPPPTPSPSTSNIMPPPYGSNTMLPPPTPSGSKTMPSHATLGSNTSAGSNTMPSASTGTNKGKGCETNRGGSRGGSKGGARGGASKRGRGSSKIGRGSNTIPFQDLRDEASDEAQDKGMPEDVAAGKQPMTEDVAVGKQPMTEDVAAGKQPMIKDEPLQGGADLPTQESTVEVNLKPTRSKKSTTDEVPNKMRIFHKNKGRSERIFNQKMKNYKFDEHGTRSTLDKAFDVE</sequence>
<feature type="region of interest" description="Disordered" evidence="1">
    <location>
        <begin position="107"/>
        <end position="143"/>
    </location>
</feature>
<accession>A0A6L2K2K5</accession>
<protein>
    <submittedName>
        <fullName evidence="2">Uncharacterized protein</fullName>
    </submittedName>
</protein>
<dbReference type="PANTHER" id="PTHR31973:SF197">
    <property type="entry name" value="SWIM-TYPE DOMAIN-CONTAINING PROTEIN"/>
    <property type="match status" value="1"/>
</dbReference>
<feature type="region of interest" description="Disordered" evidence="1">
    <location>
        <begin position="462"/>
        <end position="500"/>
    </location>
</feature>
<dbReference type="EMBL" id="BKCJ010001525">
    <property type="protein sequence ID" value="GEU42094.1"/>
    <property type="molecule type" value="Genomic_DNA"/>
</dbReference>
<feature type="compositionally biased region" description="Polar residues" evidence="1">
    <location>
        <begin position="339"/>
        <end position="369"/>
    </location>
</feature>
<feature type="compositionally biased region" description="Basic and acidic residues" evidence="1">
    <location>
        <begin position="414"/>
        <end position="429"/>
    </location>
</feature>
<name>A0A6L2K2K5_TANCI</name>
<proteinExistence type="predicted"/>
<comment type="caution">
    <text evidence="2">The sequence shown here is derived from an EMBL/GenBank/DDBJ whole genome shotgun (WGS) entry which is preliminary data.</text>
</comment>
<feature type="compositionally biased region" description="Pro residues" evidence="1">
    <location>
        <begin position="323"/>
        <end position="338"/>
    </location>
</feature>
<feature type="compositionally biased region" description="Gly residues" evidence="1">
    <location>
        <begin position="380"/>
        <end position="391"/>
    </location>
</feature>
<dbReference type="AlphaFoldDB" id="A0A6L2K2K5"/>
<organism evidence="2">
    <name type="scientific">Tanacetum cinerariifolium</name>
    <name type="common">Dalmatian daisy</name>
    <name type="synonym">Chrysanthemum cinerariifolium</name>
    <dbReference type="NCBI Taxonomy" id="118510"/>
    <lineage>
        <taxon>Eukaryota</taxon>
        <taxon>Viridiplantae</taxon>
        <taxon>Streptophyta</taxon>
        <taxon>Embryophyta</taxon>
        <taxon>Tracheophyta</taxon>
        <taxon>Spermatophyta</taxon>
        <taxon>Magnoliopsida</taxon>
        <taxon>eudicotyledons</taxon>
        <taxon>Gunneridae</taxon>
        <taxon>Pentapetalae</taxon>
        <taxon>asterids</taxon>
        <taxon>campanulids</taxon>
        <taxon>Asterales</taxon>
        <taxon>Asteraceae</taxon>
        <taxon>Asteroideae</taxon>
        <taxon>Anthemideae</taxon>
        <taxon>Anthemidinae</taxon>
        <taxon>Tanacetum</taxon>
    </lineage>
</organism>
<gene>
    <name evidence="2" type="ORF">Tci_014072</name>
</gene>
<evidence type="ECO:0000313" key="2">
    <source>
        <dbReference type="EMBL" id="GEU42094.1"/>
    </source>
</evidence>
<evidence type="ECO:0000256" key="1">
    <source>
        <dbReference type="SAM" id="MobiDB-lite"/>
    </source>
</evidence>
<feature type="compositionally biased region" description="Basic and acidic residues" evidence="1">
    <location>
        <begin position="114"/>
        <end position="129"/>
    </location>
</feature>
<reference evidence="2" key="1">
    <citation type="journal article" date="2019" name="Sci. Rep.">
        <title>Draft genome of Tanacetum cinerariifolium, the natural source of mosquito coil.</title>
        <authorList>
            <person name="Yamashiro T."/>
            <person name="Shiraishi A."/>
            <person name="Satake H."/>
            <person name="Nakayama K."/>
        </authorList>
    </citation>
    <scope>NUCLEOTIDE SEQUENCE</scope>
</reference>
<feature type="region of interest" description="Disordered" evidence="1">
    <location>
        <begin position="312"/>
        <end position="448"/>
    </location>
</feature>